<feature type="transmembrane region" description="Helical" evidence="6">
    <location>
        <begin position="12"/>
        <end position="45"/>
    </location>
</feature>
<evidence type="ECO:0000256" key="2">
    <source>
        <dbReference type="ARBA" id="ARBA00009399"/>
    </source>
</evidence>
<dbReference type="Proteomes" id="UP000070255">
    <property type="component" value="Unassembled WGS sequence"/>
</dbReference>
<evidence type="ECO:0000256" key="5">
    <source>
        <dbReference type="ARBA" id="ARBA00023136"/>
    </source>
</evidence>
<dbReference type="Pfam" id="PF04138">
    <property type="entry name" value="GtrA_DPMS_TM"/>
    <property type="match status" value="1"/>
</dbReference>
<comment type="similarity">
    <text evidence="2">Belongs to the GtrA family.</text>
</comment>
<dbReference type="EMBL" id="LNJQ01000001">
    <property type="protein sequence ID" value="KWZ44355.1"/>
    <property type="molecule type" value="Genomic_DNA"/>
</dbReference>
<organism evidence="8 9">
    <name type="scientific">Burkholderia savannae</name>
    <dbReference type="NCBI Taxonomy" id="1637837"/>
    <lineage>
        <taxon>Bacteria</taxon>
        <taxon>Pseudomonadati</taxon>
        <taxon>Pseudomonadota</taxon>
        <taxon>Betaproteobacteria</taxon>
        <taxon>Burkholderiales</taxon>
        <taxon>Burkholderiaceae</taxon>
        <taxon>Burkholderia</taxon>
        <taxon>pseudomallei group</taxon>
    </lineage>
</organism>
<keyword evidence="5 6" id="KW-0472">Membrane</keyword>
<dbReference type="PANTHER" id="PTHR38459:SF1">
    <property type="entry name" value="PROPHAGE BACTOPRENOL-LINKED GLUCOSE TRANSLOCASE HOMOLOG"/>
    <property type="match status" value="1"/>
</dbReference>
<evidence type="ECO:0000256" key="4">
    <source>
        <dbReference type="ARBA" id="ARBA00022989"/>
    </source>
</evidence>
<feature type="domain" description="GtrA/DPMS transmembrane" evidence="7">
    <location>
        <begin position="3"/>
        <end position="115"/>
    </location>
</feature>
<reference evidence="8 9" key="1">
    <citation type="submission" date="2015-11" db="EMBL/GenBank/DDBJ databases">
        <authorList>
            <person name="Sahl J."/>
            <person name="Wagner D."/>
            <person name="Keim P."/>
        </authorList>
    </citation>
    <scope>NUCLEOTIDE SEQUENCE [LARGE SCALE GENOMIC DNA]</scope>
    <source>
        <strain evidence="8 9">BDU18</strain>
    </source>
</reference>
<evidence type="ECO:0000313" key="9">
    <source>
        <dbReference type="Proteomes" id="UP000070255"/>
    </source>
</evidence>
<keyword evidence="3 6" id="KW-0812">Transmembrane</keyword>
<dbReference type="PANTHER" id="PTHR38459">
    <property type="entry name" value="PROPHAGE BACTOPRENOL-LINKED GLUCOSE TRANSLOCASE HOMOLOG"/>
    <property type="match status" value="1"/>
</dbReference>
<comment type="subcellular location">
    <subcellularLocation>
        <location evidence="1">Membrane</location>
        <topology evidence="1">Multi-pass membrane protein</topology>
    </subcellularLocation>
</comment>
<sequence>MTYLGVGVSGTAAQYVILWTLVSTAIAAPVFASAAGAVVGALLNYVLNYHITFKRSRPHDQAVPRFFSVAFAGIVINVMAMFALVRLHVPFMPAQVVATGCVLGATYLANSAWSFKR</sequence>
<gene>
    <name evidence="8" type="ORF">WS72_16860</name>
</gene>
<accession>A0ABR5THF8</accession>
<evidence type="ECO:0000259" key="7">
    <source>
        <dbReference type="Pfam" id="PF04138"/>
    </source>
</evidence>
<keyword evidence="4 6" id="KW-1133">Transmembrane helix</keyword>
<dbReference type="InterPro" id="IPR051401">
    <property type="entry name" value="GtrA_CellWall_Glycosyl"/>
</dbReference>
<keyword evidence="9" id="KW-1185">Reference proteome</keyword>
<comment type="caution">
    <text evidence="8">The sequence shown here is derived from an EMBL/GenBank/DDBJ whole genome shotgun (WGS) entry which is preliminary data.</text>
</comment>
<name>A0ABR5THF8_9BURK</name>
<evidence type="ECO:0000256" key="1">
    <source>
        <dbReference type="ARBA" id="ARBA00004141"/>
    </source>
</evidence>
<protein>
    <recommendedName>
        <fullName evidence="7">GtrA/DPMS transmembrane domain-containing protein</fullName>
    </recommendedName>
</protein>
<evidence type="ECO:0000256" key="6">
    <source>
        <dbReference type="SAM" id="Phobius"/>
    </source>
</evidence>
<proteinExistence type="inferred from homology"/>
<evidence type="ECO:0000256" key="3">
    <source>
        <dbReference type="ARBA" id="ARBA00022692"/>
    </source>
</evidence>
<dbReference type="InterPro" id="IPR007267">
    <property type="entry name" value="GtrA_DPMS_TM"/>
</dbReference>
<feature type="transmembrane region" description="Helical" evidence="6">
    <location>
        <begin position="66"/>
        <end position="85"/>
    </location>
</feature>
<evidence type="ECO:0000313" key="8">
    <source>
        <dbReference type="EMBL" id="KWZ44355.1"/>
    </source>
</evidence>
<feature type="transmembrane region" description="Helical" evidence="6">
    <location>
        <begin position="91"/>
        <end position="109"/>
    </location>
</feature>